<feature type="domain" description="YetF C-terminal" evidence="9">
    <location>
        <begin position="91"/>
        <end position="159"/>
    </location>
</feature>
<evidence type="ECO:0000259" key="9">
    <source>
        <dbReference type="Pfam" id="PF04239"/>
    </source>
</evidence>
<feature type="compositionally biased region" description="Basic and acidic residues" evidence="7">
    <location>
        <begin position="171"/>
        <end position="180"/>
    </location>
</feature>
<comment type="caution">
    <text evidence="11">The sequence shown here is derived from an EMBL/GenBank/DDBJ whole genome shotgun (WGS) entry which is preliminary data.</text>
</comment>
<feature type="transmembrane region" description="Helical" evidence="8">
    <location>
        <begin position="42"/>
        <end position="61"/>
    </location>
</feature>
<dbReference type="PANTHER" id="PTHR34582">
    <property type="entry name" value="UPF0702 TRANSMEMBRANE PROTEIN YCAP"/>
    <property type="match status" value="1"/>
</dbReference>
<accession>A0ABV7M281</accession>
<evidence type="ECO:0000256" key="8">
    <source>
        <dbReference type="SAM" id="Phobius"/>
    </source>
</evidence>
<dbReference type="Pfam" id="PF20730">
    <property type="entry name" value="YetF_N"/>
    <property type="match status" value="1"/>
</dbReference>
<keyword evidence="3" id="KW-1003">Cell membrane</keyword>
<evidence type="ECO:0000256" key="3">
    <source>
        <dbReference type="ARBA" id="ARBA00022475"/>
    </source>
</evidence>
<comment type="subcellular location">
    <subcellularLocation>
        <location evidence="1">Cell membrane</location>
        <topology evidence="1">Multi-pass membrane protein</topology>
    </subcellularLocation>
</comment>
<keyword evidence="4 8" id="KW-0812">Transmembrane</keyword>
<feature type="transmembrane region" description="Helical" evidence="8">
    <location>
        <begin position="12"/>
        <end position="30"/>
    </location>
</feature>
<dbReference type="InterPro" id="IPR007353">
    <property type="entry name" value="DUF421"/>
</dbReference>
<proteinExistence type="inferred from homology"/>
<name>A0ABV7M281_9GAMM</name>
<evidence type="ECO:0000256" key="7">
    <source>
        <dbReference type="SAM" id="MobiDB-lite"/>
    </source>
</evidence>
<dbReference type="RefSeq" id="WP_019018288.1">
    <property type="nucleotide sequence ID" value="NZ_BMXD01000001.1"/>
</dbReference>
<feature type="compositionally biased region" description="Polar residues" evidence="7">
    <location>
        <begin position="155"/>
        <end position="167"/>
    </location>
</feature>
<sequence length="180" mass="19511">MDMIFFDSWQAVWRTGILGMLAYASLVVLLRISGRRTLSKMNAFDLVVTVALGSTLASVILSKSVTLSQGVVAFALLIGMQFIVTWTSVRVPWVRQIVTGEPALLFYQGQCLPTALKRARVTEEEIRAAVRSNGMASMDEAHAVVLETDGSFSVVPQGTSGEASSLSDVVRPGRYDRPNG</sequence>
<evidence type="ECO:0000256" key="1">
    <source>
        <dbReference type="ARBA" id="ARBA00004651"/>
    </source>
</evidence>
<comment type="similarity">
    <text evidence="2">Belongs to the UPF0702 family.</text>
</comment>
<dbReference type="Pfam" id="PF04239">
    <property type="entry name" value="DUF421"/>
    <property type="match status" value="1"/>
</dbReference>
<keyword evidence="6 8" id="KW-0472">Membrane</keyword>
<feature type="transmembrane region" description="Helical" evidence="8">
    <location>
        <begin position="67"/>
        <end position="86"/>
    </location>
</feature>
<evidence type="ECO:0000259" key="10">
    <source>
        <dbReference type="Pfam" id="PF20730"/>
    </source>
</evidence>
<evidence type="ECO:0000313" key="12">
    <source>
        <dbReference type="Proteomes" id="UP001595640"/>
    </source>
</evidence>
<dbReference type="InterPro" id="IPR048454">
    <property type="entry name" value="YetF_N"/>
</dbReference>
<evidence type="ECO:0000313" key="11">
    <source>
        <dbReference type="EMBL" id="MFC3292988.1"/>
    </source>
</evidence>
<organism evidence="11 12">
    <name type="scientific">Modicisalibacter luteus</name>
    <dbReference type="NCBI Taxonomy" id="453962"/>
    <lineage>
        <taxon>Bacteria</taxon>
        <taxon>Pseudomonadati</taxon>
        <taxon>Pseudomonadota</taxon>
        <taxon>Gammaproteobacteria</taxon>
        <taxon>Oceanospirillales</taxon>
        <taxon>Halomonadaceae</taxon>
        <taxon>Modicisalibacter</taxon>
    </lineage>
</organism>
<keyword evidence="5 8" id="KW-1133">Transmembrane helix</keyword>
<feature type="domain" description="YetF-like N-terminal transmembrane" evidence="10">
    <location>
        <begin position="21"/>
        <end position="85"/>
    </location>
</feature>
<dbReference type="InterPro" id="IPR023090">
    <property type="entry name" value="UPF0702_alpha/beta_dom_sf"/>
</dbReference>
<evidence type="ECO:0000256" key="4">
    <source>
        <dbReference type="ARBA" id="ARBA00022692"/>
    </source>
</evidence>
<dbReference type="Proteomes" id="UP001595640">
    <property type="component" value="Unassembled WGS sequence"/>
</dbReference>
<evidence type="ECO:0000256" key="6">
    <source>
        <dbReference type="ARBA" id="ARBA00023136"/>
    </source>
</evidence>
<dbReference type="EMBL" id="JBHRUH010000031">
    <property type="protein sequence ID" value="MFC3292988.1"/>
    <property type="molecule type" value="Genomic_DNA"/>
</dbReference>
<feature type="region of interest" description="Disordered" evidence="7">
    <location>
        <begin position="155"/>
        <end position="180"/>
    </location>
</feature>
<keyword evidence="12" id="KW-1185">Reference proteome</keyword>
<dbReference type="Gene3D" id="3.30.240.20">
    <property type="entry name" value="bsu07140 like domains"/>
    <property type="match status" value="1"/>
</dbReference>
<evidence type="ECO:0000256" key="2">
    <source>
        <dbReference type="ARBA" id="ARBA00006448"/>
    </source>
</evidence>
<evidence type="ECO:0000256" key="5">
    <source>
        <dbReference type="ARBA" id="ARBA00022989"/>
    </source>
</evidence>
<reference evidence="12" key="1">
    <citation type="journal article" date="2019" name="Int. J. Syst. Evol. Microbiol.">
        <title>The Global Catalogue of Microorganisms (GCM) 10K type strain sequencing project: providing services to taxonomists for standard genome sequencing and annotation.</title>
        <authorList>
            <consortium name="The Broad Institute Genomics Platform"/>
            <consortium name="The Broad Institute Genome Sequencing Center for Infectious Disease"/>
            <person name="Wu L."/>
            <person name="Ma J."/>
        </authorList>
    </citation>
    <scope>NUCLEOTIDE SEQUENCE [LARGE SCALE GENOMIC DNA]</scope>
    <source>
        <strain evidence="12">KCTC 12847</strain>
    </source>
</reference>
<protein>
    <submittedName>
        <fullName evidence="11">DUF421 domain-containing protein</fullName>
    </submittedName>
</protein>
<dbReference type="PANTHER" id="PTHR34582:SF6">
    <property type="entry name" value="UPF0702 TRANSMEMBRANE PROTEIN YCAP"/>
    <property type="match status" value="1"/>
</dbReference>
<gene>
    <name evidence="11" type="ORF">ACFOEI_13080</name>
</gene>